<reference evidence="3" key="1">
    <citation type="journal article" date="2015" name="Nat. Plants">
        <title>Genome expansion of Arabis alpina linked with retrotransposition and reduced symmetric DNA methylation.</title>
        <authorList>
            <person name="Willing E.M."/>
            <person name="Rawat V."/>
            <person name="Mandakova T."/>
            <person name="Maumus F."/>
            <person name="James G.V."/>
            <person name="Nordstroem K.J."/>
            <person name="Becker C."/>
            <person name="Warthmann N."/>
            <person name="Chica C."/>
            <person name="Szarzynska B."/>
            <person name="Zytnicki M."/>
            <person name="Albani M.C."/>
            <person name="Kiefer C."/>
            <person name="Bergonzi S."/>
            <person name="Castaings L."/>
            <person name="Mateos J.L."/>
            <person name="Berns M.C."/>
            <person name="Bujdoso N."/>
            <person name="Piofczyk T."/>
            <person name="de Lorenzo L."/>
            <person name="Barrero-Sicilia C."/>
            <person name="Mateos I."/>
            <person name="Piednoel M."/>
            <person name="Hagmann J."/>
            <person name="Chen-Min-Tao R."/>
            <person name="Iglesias-Fernandez R."/>
            <person name="Schuster S.C."/>
            <person name="Alonso-Blanco C."/>
            <person name="Roudier F."/>
            <person name="Carbonero P."/>
            <person name="Paz-Ares J."/>
            <person name="Davis S.J."/>
            <person name="Pecinka A."/>
            <person name="Quesneville H."/>
            <person name="Colot V."/>
            <person name="Lysak M.A."/>
            <person name="Weigel D."/>
            <person name="Coupland G."/>
            <person name="Schneeberger K."/>
        </authorList>
    </citation>
    <scope>NUCLEOTIDE SEQUENCE [LARGE SCALE GENOMIC DNA]</scope>
    <source>
        <strain evidence="3">cv. Pajares</strain>
    </source>
</reference>
<feature type="region of interest" description="Disordered" evidence="1">
    <location>
        <begin position="32"/>
        <end position="57"/>
    </location>
</feature>
<feature type="compositionally biased region" description="Polar residues" evidence="1">
    <location>
        <begin position="34"/>
        <end position="57"/>
    </location>
</feature>
<dbReference type="EMBL" id="KL987911">
    <property type="protein sequence ID" value="KFK22569.1"/>
    <property type="molecule type" value="Genomic_DNA"/>
</dbReference>
<keyword evidence="3" id="KW-1185">Reference proteome</keyword>
<evidence type="ECO:0000256" key="1">
    <source>
        <dbReference type="SAM" id="MobiDB-lite"/>
    </source>
</evidence>
<dbReference type="Gramene" id="KFK22569">
    <property type="protein sequence ID" value="KFK22569"/>
    <property type="gene ID" value="AALP_AAs40278U000100"/>
</dbReference>
<proteinExistence type="predicted"/>
<organism evidence="2 3">
    <name type="scientific">Arabis alpina</name>
    <name type="common">Alpine rock-cress</name>
    <dbReference type="NCBI Taxonomy" id="50452"/>
    <lineage>
        <taxon>Eukaryota</taxon>
        <taxon>Viridiplantae</taxon>
        <taxon>Streptophyta</taxon>
        <taxon>Embryophyta</taxon>
        <taxon>Tracheophyta</taxon>
        <taxon>Spermatophyta</taxon>
        <taxon>Magnoliopsida</taxon>
        <taxon>eudicotyledons</taxon>
        <taxon>Gunneridae</taxon>
        <taxon>Pentapetalae</taxon>
        <taxon>rosids</taxon>
        <taxon>malvids</taxon>
        <taxon>Brassicales</taxon>
        <taxon>Brassicaceae</taxon>
        <taxon>Arabideae</taxon>
        <taxon>Arabis</taxon>
    </lineage>
</organism>
<dbReference type="Proteomes" id="UP000029120">
    <property type="component" value="Unassembled WGS sequence"/>
</dbReference>
<accession>A0A087FY67</accession>
<evidence type="ECO:0000313" key="2">
    <source>
        <dbReference type="EMBL" id="KFK22569.1"/>
    </source>
</evidence>
<gene>
    <name evidence="2" type="ORF">AALP_AAs40278U000100</name>
</gene>
<protein>
    <submittedName>
        <fullName evidence="2">Uncharacterized protein</fullName>
    </submittedName>
</protein>
<evidence type="ECO:0000313" key="3">
    <source>
        <dbReference type="Proteomes" id="UP000029120"/>
    </source>
</evidence>
<dbReference type="AlphaFoldDB" id="A0A087FY67"/>
<sequence>MDVSALLHLDPNSPEAQVFYYVDKVINNIGPASAPSSIPEPTTMSPSTGSDVVPNNSGRTQSFRKRWLGLEVVVYIFVILSL</sequence>
<name>A0A087FY67_ARAAL</name>